<accession>A0A7X1ZEP2</accession>
<name>A0A7X1ZEP2_9PROT</name>
<evidence type="ECO:0000313" key="2">
    <source>
        <dbReference type="EMBL" id="MQX37184.1"/>
    </source>
</evidence>
<dbReference type="Proteomes" id="UP000434582">
    <property type="component" value="Unassembled WGS sequence"/>
</dbReference>
<protein>
    <recommendedName>
        <fullName evidence="4">FeoB-associated Cys-rich membrane protein</fullName>
    </recommendedName>
</protein>
<evidence type="ECO:0000256" key="1">
    <source>
        <dbReference type="SAM" id="Phobius"/>
    </source>
</evidence>
<proteinExistence type="predicted"/>
<sequence>MTDGMASTTAVDLSREATSGVLEIALVAILMALALGYLWRTYLGRRRKGCAHCGSARTCQAARSFNRGPGR</sequence>
<feature type="transmembrane region" description="Helical" evidence="1">
    <location>
        <begin position="20"/>
        <end position="39"/>
    </location>
</feature>
<keyword evidence="1" id="KW-1133">Transmembrane helix</keyword>
<keyword evidence="1" id="KW-0472">Membrane</keyword>
<keyword evidence="3" id="KW-1185">Reference proteome</keyword>
<evidence type="ECO:0000313" key="3">
    <source>
        <dbReference type="Proteomes" id="UP000434582"/>
    </source>
</evidence>
<keyword evidence="1" id="KW-0812">Transmembrane</keyword>
<dbReference type="RefSeq" id="WP_153344412.1">
    <property type="nucleotide sequence ID" value="NZ_WIVE01000035.1"/>
</dbReference>
<dbReference type="AlphaFoldDB" id="A0A7X1ZEP2"/>
<dbReference type="EMBL" id="WIVE01000035">
    <property type="protein sequence ID" value="MQX37184.1"/>
    <property type="molecule type" value="Genomic_DNA"/>
</dbReference>
<comment type="caution">
    <text evidence="2">The sequence shown here is derived from an EMBL/GenBank/DDBJ whole genome shotgun (WGS) entry which is preliminary data.</text>
</comment>
<organism evidence="2 3">
    <name type="scientific">Roseospira navarrensis</name>
    <dbReference type="NCBI Taxonomy" id="140058"/>
    <lineage>
        <taxon>Bacteria</taxon>
        <taxon>Pseudomonadati</taxon>
        <taxon>Pseudomonadota</taxon>
        <taxon>Alphaproteobacteria</taxon>
        <taxon>Rhodospirillales</taxon>
        <taxon>Rhodospirillaceae</taxon>
        <taxon>Roseospira</taxon>
    </lineage>
</organism>
<reference evidence="2 3" key="1">
    <citation type="submission" date="2019-10" db="EMBL/GenBank/DDBJ databases">
        <title>Draft whole-genome sequence of the purple nonsulfur photosynthetic bacterium Roseospira navarrensis DSM 15114.</title>
        <authorList>
            <person name="Kyndt J.A."/>
            <person name="Meyer T.E."/>
        </authorList>
    </citation>
    <scope>NUCLEOTIDE SEQUENCE [LARGE SCALE GENOMIC DNA]</scope>
    <source>
        <strain evidence="2 3">DSM 15114</strain>
    </source>
</reference>
<evidence type="ECO:0008006" key="4">
    <source>
        <dbReference type="Google" id="ProtNLM"/>
    </source>
</evidence>
<gene>
    <name evidence="2" type="ORF">GHC57_11700</name>
</gene>